<proteinExistence type="predicted"/>
<dbReference type="AlphaFoldDB" id="A0A840S7R5"/>
<comment type="caution">
    <text evidence="1">The sequence shown here is derived from an EMBL/GenBank/DDBJ whole genome shotgun (WGS) entry which is preliminary data.</text>
</comment>
<reference evidence="1 2" key="1">
    <citation type="submission" date="2020-08" db="EMBL/GenBank/DDBJ databases">
        <title>Genomic Encyclopedia of Type Strains, Phase IV (KMG-IV): sequencing the most valuable type-strain genomes for metagenomic binning, comparative biology and taxonomic classification.</title>
        <authorList>
            <person name="Goeker M."/>
        </authorList>
    </citation>
    <scope>NUCLEOTIDE SEQUENCE [LARGE SCALE GENOMIC DNA]</scope>
    <source>
        <strain evidence="1 2">DSM 23958</strain>
    </source>
</reference>
<dbReference type="Gene3D" id="3.90.550.10">
    <property type="entry name" value="Spore Coat Polysaccharide Biosynthesis Protein SpsA, Chain A"/>
    <property type="match status" value="1"/>
</dbReference>
<evidence type="ECO:0000313" key="2">
    <source>
        <dbReference type="Proteomes" id="UP000554837"/>
    </source>
</evidence>
<accession>A0A840S7R5</accession>
<dbReference type="InterPro" id="IPR029044">
    <property type="entry name" value="Nucleotide-diphossugar_trans"/>
</dbReference>
<sequence>MSRRVYASIVSANYLAHALVLRDSLLLHQAEARFELLLVERRSSALVHKLQSLGLKARFAEDLGLAQFERLAFKFDILELNTALKPSFLRRLFEEGCEELIYVDPDICFYAPPLALEEAWREYEVLLTPHALAPILDGERPSDIDFLRNGVFNLGFVALRKGPTAQAMLSWWENRCLGLGFNDVGFGTFVDQKWMDLAPAYFEGVGILRDKGCNVAYWNLHEREVTRLGEEYRVARQPLVFFHFSGLNPATPNVLSKHQTRHAIEAGTVLQGLVANYAKALQTAGLGQYQGLDYSFARLDDGQAITPLMRRALCCQGVNEVHPFAAQSAFQRELRRCGLHAGPAQPAGVRTANLHALGWKLRLADGMVRLLARLMRADRMAQLLRYAALLSREAHLASVLLRRPLRMDHLPRE</sequence>
<organism evidence="1 2">
    <name type="scientific">Inhella inkyongensis</name>
    <dbReference type="NCBI Taxonomy" id="392593"/>
    <lineage>
        <taxon>Bacteria</taxon>
        <taxon>Pseudomonadati</taxon>
        <taxon>Pseudomonadota</taxon>
        <taxon>Betaproteobacteria</taxon>
        <taxon>Burkholderiales</taxon>
        <taxon>Sphaerotilaceae</taxon>
        <taxon>Inhella</taxon>
    </lineage>
</organism>
<keyword evidence="2" id="KW-1185">Reference proteome</keyword>
<gene>
    <name evidence="1" type="ORF">HNQ51_001793</name>
</gene>
<name>A0A840S7R5_9BURK</name>
<dbReference type="RefSeq" id="WP_184044715.1">
    <property type="nucleotide sequence ID" value="NZ_JACHHO010000002.1"/>
</dbReference>
<dbReference type="EMBL" id="JACHHO010000002">
    <property type="protein sequence ID" value="MBB5204479.1"/>
    <property type="molecule type" value="Genomic_DNA"/>
</dbReference>
<dbReference type="Proteomes" id="UP000554837">
    <property type="component" value="Unassembled WGS sequence"/>
</dbReference>
<dbReference type="SUPFAM" id="SSF53448">
    <property type="entry name" value="Nucleotide-diphospho-sugar transferases"/>
    <property type="match status" value="1"/>
</dbReference>
<evidence type="ECO:0000313" key="1">
    <source>
        <dbReference type="EMBL" id="MBB5204479.1"/>
    </source>
</evidence>
<protein>
    <submittedName>
        <fullName evidence="1">Uncharacterized protein</fullName>
    </submittedName>
</protein>